<dbReference type="AlphaFoldDB" id="A0A9N7N5G3"/>
<dbReference type="PANTHER" id="PTHR36795:SF2">
    <property type="entry name" value="OS01G0938400 PROTEIN"/>
    <property type="match status" value="1"/>
</dbReference>
<organism evidence="1 2">
    <name type="scientific">Striga hermonthica</name>
    <name type="common">Purple witchweed</name>
    <name type="synonym">Buchnera hermonthica</name>
    <dbReference type="NCBI Taxonomy" id="68872"/>
    <lineage>
        <taxon>Eukaryota</taxon>
        <taxon>Viridiplantae</taxon>
        <taxon>Streptophyta</taxon>
        <taxon>Embryophyta</taxon>
        <taxon>Tracheophyta</taxon>
        <taxon>Spermatophyta</taxon>
        <taxon>Magnoliopsida</taxon>
        <taxon>eudicotyledons</taxon>
        <taxon>Gunneridae</taxon>
        <taxon>Pentapetalae</taxon>
        <taxon>asterids</taxon>
        <taxon>lamiids</taxon>
        <taxon>Lamiales</taxon>
        <taxon>Orobanchaceae</taxon>
        <taxon>Buchnereae</taxon>
        <taxon>Striga</taxon>
    </lineage>
</organism>
<gene>
    <name evidence="1" type="ORF">SHERM_20598</name>
</gene>
<proteinExistence type="predicted"/>
<accession>A0A9N7N5G3</accession>
<dbReference type="OrthoDB" id="1932414at2759"/>
<evidence type="ECO:0000313" key="2">
    <source>
        <dbReference type="Proteomes" id="UP001153555"/>
    </source>
</evidence>
<evidence type="ECO:0000313" key="1">
    <source>
        <dbReference type="EMBL" id="CAA0823442.1"/>
    </source>
</evidence>
<comment type="caution">
    <text evidence="1">The sequence shown here is derived from an EMBL/GenBank/DDBJ whole genome shotgun (WGS) entry which is preliminary data.</text>
</comment>
<sequence>MAITSYSSFSYQKLKPEVLLDDDESRIWEEVVGRSLIRRSRFSGVRIRRRFRVKIPRIKRLMMSRKASFVKIAWIKVCKRLKESRAHFGDLFAGNYMFMQVSPAPLN</sequence>
<reference evidence="1" key="1">
    <citation type="submission" date="2019-12" db="EMBL/GenBank/DDBJ databases">
        <authorList>
            <person name="Scholes J."/>
        </authorList>
    </citation>
    <scope>NUCLEOTIDE SEQUENCE</scope>
</reference>
<keyword evidence="2" id="KW-1185">Reference proteome</keyword>
<dbReference type="Proteomes" id="UP001153555">
    <property type="component" value="Unassembled WGS sequence"/>
</dbReference>
<name>A0A9N7N5G3_STRHE</name>
<dbReference type="EMBL" id="CACSLK010024540">
    <property type="protein sequence ID" value="CAA0823442.1"/>
    <property type="molecule type" value="Genomic_DNA"/>
</dbReference>
<protein>
    <submittedName>
        <fullName evidence="1">Uncharacterized protein</fullName>
    </submittedName>
</protein>
<dbReference type="PANTHER" id="PTHR36795">
    <property type="entry name" value="OS01G0938400 PROTEIN"/>
    <property type="match status" value="1"/>
</dbReference>